<feature type="transmembrane region" description="Helical" evidence="8">
    <location>
        <begin position="220"/>
        <end position="242"/>
    </location>
</feature>
<dbReference type="PROSITE" id="PS00217">
    <property type="entry name" value="SUGAR_TRANSPORT_2"/>
    <property type="match status" value="1"/>
</dbReference>
<evidence type="ECO:0000256" key="4">
    <source>
        <dbReference type="ARBA" id="ARBA00022692"/>
    </source>
</evidence>
<evidence type="ECO:0000259" key="9">
    <source>
        <dbReference type="PROSITE" id="PS50850"/>
    </source>
</evidence>
<feature type="transmembrane region" description="Helical" evidence="8">
    <location>
        <begin position="452"/>
        <end position="471"/>
    </location>
</feature>
<feature type="compositionally biased region" description="Polar residues" evidence="7">
    <location>
        <begin position="365"/>
        <end position="384"/>
    </location>
</feature>
<dbReference type="Pfam" id="PF00083">
    <property type="entry name" value="Sugar_tr"/>
    <property type="match status" value="2"/>
</dbReference>
<evidence type="ECO:0000256" key="2">
    <source>
        <dbReference type="ARBA" id="ARBA00010992"/>
    </source>
</evidence>
<comment type="similarity">
    <text evidence="2">Belongs to the major facilitator superfamily. Sugar transporter (TC 2.A.1.1) family.</text>
</comment>
<feature type="transmembrane region" description="Helical" evidence="8">
    <location>
        <begin position="46"/>
        <end position="66"/>
    </location>
</feature>
<keyword evidence="5 8" id="KW-1133">Transmembrane helix</keyword>
<dbReference type="PROSITE" id="PS00216">
    <property type="entry name" value="SUGAR_TRANSPORT_1"/>
    <property type="match status" value="1"/>
</dbReference>
<dbReference type="InterPro" id="IPR045263">
    <property type="entry name" value="GLUT"/>
</dbReference>
<evidence type="ECO:0000256" key="8">
    <source>
        <dbReference type="SAM" id="Phobius"/>
    </source>
</evidence>
<dbReference type="PROSITE" id="PS50850">
    <property type="entry name" value="MFS"/>
    <property type="match status" value="1"/>
</dbReference>
<feature type="transmembrane region" description="Helical" evidence="8">
    <location>
        <begin position="160"/>
        <end position="181"/>
    </location>
</feature>
<feature type="domain" description="Major facilitator superfamily (MFS) profile" evidence="9">
    <location>
        <begin position="53"/>
        <end position="594"/>
    </location>
</feature>
<dbReference type="PRINTS" id="PR00171">
    <property type="entry name" value="SUGRTRNSPORT"/>
</dbReference>
<name>A0A9W8AUT9_9FUNG</name>
<dbReference type="AlphaFoldDB" id="A0A9W8AUT9"/>
<protein>
    <submittedName>
        <fullName evidence="10">Bifunctional purine biosynthesis protein PurH</fullName>
    </submittedName>
</protein>
<dbReference type="InterPro" id="IPR036259">
    <property type="entry name" value="MFS_trans_sf"/>
</dbReference>
<feature type="transmembrane region" description="Helical" evidence="8">
    <location>
        <begin position="103"/>
        <end position="123"/>
    </location>
</feature>
<proteinExistence type="inferred from homology"/>
<keyword evidence="11" id="KW-1185">Reference proteome</keyword>
<feature type="region of interest" description="Disordered" evidence="7">
    <location>
        <begin position="277"/>
        <end position="384"/>
    </location>
</feature>
<dbReference type="PANTHER" id="PTHR23503:SF8">
    <property type="entry name" value="FACILITATED GLUCOSE TRANSPORTER PROTEIN 1"/>
    <property type="match status" value="1"/>
</dbReference>
<comment type="subcellular location">
    <subcellularLocation>
        <location evidence="1">Membrane</location>
        <topology evidence="1">Multi-pass membrane protein</topology>
    </subcellularLocation>
</comment>
<evidence type="ECO:0000313" key="10">
    <source>
        <dbReference type="EMBL" id="KAJ1964372.1"/>
    </source>
</evidence>
<feature type="transmembrane region" description="Helical" evidence="8">
    <location>
        <begin position="478"/>
        <end position="499"/>
    </location>
</feature>
<sequence length="645" mass="69536">MASPNAETVVSTTPSLTSSIIDAAGENEKLQTKESRWHKPRFLEKISGRMLFCAVVASIGSFNNGFNTSVFNIPEGVIRFCNGVVPPDHKHGALPDCIPMNNFQWGMAVAMFAIGGLVGGLIGGPGITRLGRRGAMLWNNLFLIIGGLLVATTTSVGQTIVGRFIVGIGCGGACVITPTYLNEIATKEARGTLGSMNQLFIVLGILVTESMGLGLLEPPLWRILAGFPAIISVLHMGACLMIEETPHYLALQGRPEEAEKSLRRLRAGRDITEELNEVLHSQDSDDTDLGDELPSDDSIDRTSRASSPLQGDDDATKKSKHGSDPEEKTTTDDITVARHQGTPRESDHGSEHKESAYPNADIGSPTDQMNTASGHGAHGSQSRARFRNQGTQAINVYQLLRNRGGPHNLYKPLLIATIFTGVQQLSGINGVMFYSTSIFQRLYANSATPMHITVGTGGLNLVMTLATLAVVDRWGRKGLTLVSAAGMTIASCVIVGGSIGNVDVLVIACVFFFIAFFAVGLGVTPWLVMTESFPTYARSAASSWCMVINWFCNFIVGLIFPSLQSGLGDFTFVPFAVVTGLFTLFVLFFVPETKGKTPEDIIGATNQREFREDGARLANVFRRNPFRRRPEPITPTTPLPEEIAA</sequence>
<evidence type="ECO:0000313" key="11">
    <source>
        <dbReference type="Proteomes" id="UP001150925"/>
    </source>
</evidence>
<dbReference type="InterPro" id="IPR005829">
    <property type="entry name" value="Sugar_transporter_CS"/>
</dbReference>
<dbReference type="Gene3D" id="1.20.1250.20">
    <property type="entry name" value="MFS general substrate transporter like domains"/>
    <property type="match status" value="2"/>
</dbReference>
<feature type="compositionally biased region" description="Basic and acidic residues" evidence="7">
    <location>
        <begin position="342"/>
        <end position="355"/>
    </location>
</feature>
<feature type="transmembrane region" description="Helical" evidence="8">
    <location>
        <begin position="413"/>
        <end position="432"/>
    </location>
</feature>
<dbReference type="SUPFAM" id="SSF103473">
    <property type="entry name" value="MFS general substrate transporter"/>
    <property type="match status" value="1"/>
</dbReference>
<evidence type="ECO:0000256" key="3">
    <source>
        <dbReference type="ARBA" id="ARBA00022448"/>
    </source>
</evidence>
<gene>
    <name evidence="10" type="primary">HGT20_2</name>
    <name evidence="10" type="ORF">IWQ62_002954</name>
</gene>
<feature type="compositionally biased region" description="Basic and acidic residues" evidence="7">
    <location>
        <begin position="314"/>
        <end position="331"/>
    </location>
</feature>
<keyword evidence="4 8" id="KW-0812">Transmembrane</keyword>
<evidence type="ECO:0000256" key="1">
    <source>
        <dbReference type="ARBA" id="ARBA00004141"/>
    </source>
</evidence>
<feature type="transmembrane region" description="Helical" evidence="8">
    <location>
        <begin position="540"/>
        <end position="560"/>
    </location>
</feature>
<reference evidence="10" key="1">
    <citation type="submission" date="2022-07" db="EMBL/GenBank/DDBJ databases">
        <title>Phylogenomic reconstructions and comparative analyses of Kickxellomycotina fungi.</title>
        <authorList>
            <person name="Reynolds N.K."/>
            <person name="Stajich J.E."/>
            <person name="Barry K."/>
            <person name="Grigoriev I.V."/>
            <person name="Crous P."/>
            <person name="Smith M.E."/>
        </authorList>
    </citation>
    <scope>NUCLEOTIDE SEQUENCE</scope>
    <source>
        <strain evidence="10">RSA 1196</strain>
    </source>
</reference>
<evidence type="ECO:0000256" key="6">
    <source>
        <dbReference type="ARBA" id="ARBA00023136"/>
    </source>
</evidence>
<dbReference type="InterPro" id="IPR020846">
    <property type="entry name" value="MFS_dom"/>
</dbReference>
<evidence type="ECO:0000256" key="7">
    <source>
        <dbReference type="SAM" id="MobiDB-lite"/>
    </source>
</evidence>
<dbReference type="PANTHER" id="PTHR23503">
    <property type="entry name" value="SOLUTE CARRIER FAMILY 2"/>
    <property type="match status" value="1"/>
</dbReference>
<feature type="transmembrane region" description="Helical" evidence="8">
    <location>
        <begin position="135"/>
        <end position="154"/>
    </location>
</feature>
<feature type="transmembrane region" description="Helical" evidence="8">
    <location>
        <begin position="505"/>
        <end position="528"/>
    </location>
</feature>
<dbReference type="EMBL" id="JANBPY010000707">
    <property type="protein sequence ID" value="KAJ1964372.1"/>
    <property type="molecule type" value="Genomic_DNA"/>
</dbReference>
<evidence type="ECO:0000256" key="5">
    <source>
        <dbReference type="ARBA" id="ARBA00022989"/>
    </source>
</evidence>
<dbReference type="GO" id="GO:0016020">
    <property type="term" value="C:membrane"/>
    <property type="evidence" value="ECO:0007669"/>
    <property type="project" value="UniProtKB-SubCell"/>
</dbReference>
<feature type="compositionally biased region" description="Acidic residues" evidence="7">
    <location>
        <begin position="284"/>
        <end position="297"/>
    </location>
</feature>
<dbReference type="InterPro" id="IPR005828">
    <property type="entry name" value="MFS_sugar_transport-like"/>
</dbReference>
<keyword evidence="6 8" id="KW-0472">Membrane</keyword>
<organism evidence="10 11">
    <name type="scientific">Dispira parvispora</name>
    <dbReference type="NCBI Taxonomy" id="1520584"/>
    <lineage>
        <taxon>Eukaryota</taxon>
        <taxon>Fungi</taxon>
        <taxon>Fungi incertae sedis</taxon>
        <taxon>Zoopagomycota</taxon>
        <taxon>Kickxellomycotina</taxon>
        <taxon>Dimargaritomycetes</taxon>
        <taxon>Dimargaritales</taxon>
        <taxon>Dimargaritaceae</taxon>
        <taxon>Dispira</taxon>
    </lineage>
</organism>
<dbReference type="OrthoDB" id="4540492at2759"/>
<dbReference type="InterPro" id="IPR003663">
    <property type="entry name" value="Sugar/inositol_transpt"/>
</dbReference>
<dbReference type="GO" id="GO:0015149">
    <property type="term" value="F:hexose transmembrane transporter activity"/>
    <property type="evidence" value="ECO:0007669"/>
    <property type="project" value="TreeGrafter"/>
</dbReference>
<accession>A0A9W8AUT9</accession>
<keyword evidence="3" id="KW-0813">Transport</keyword>
<dbReference type="Proteomes" id="UP001150925">
    <property type="component" value="Unassembled WGS sequence"/>
</dbReference>
<comment type="caution">
    <text evidence="10">The sequence shown here is derived from an EMBL/GenBank/DDBJ whole genome shotgun (WGS) entry which is preliminary data.</text>
</comment>
<feature type="transmembrane region" description="Helical" evidence="8">
    <location>
        <begin position="572"/>
        <end position="590"/>
    </location>
</feature>
<feature type="transmembrane region" description="Helical" evidence="8">
    <location>
        <begin position="193"/>
        <end position="214"/>
    </location>
</feature>